<evidence type="ECO:0000256" key="3">
    <source>
        <dbReference type="ARBA" id="ARBA00022448"/>
    </source>
</evidence>
<dbReference type="SUPFAM" id="SSF161098">
    <property type="entry name" value="MetI-like"/>
    <property type="match status" value="1"/>
</dbReference>
<feature type="transmembrane region" description="Helical" evidence="9">
    <location>
        <begin position="267"/>
        <end position="288"/>
    </location>
</feature>
<dbReference type="Pfam" id="PF00528">
    <property type="entry name" value="BPD_transp_1"/>
    <property type="match status" value="1"/>
</dbReference>
<evidence type="ECO:0000256" key="4">
    <source>
        <dbReference type="ARBA" id="ARBA00022475"/>
    </source>
</evidence>
<accession>A0A381YFT0</accession>
<organism evidence="11">
    <name type="scientific">marine metagenome</name>
    <dbReference type="NCBI Taxonomy" id="408172"/>
    <lineage>
        <taxon>unclassified sequences</taxon>
        <taxon>metagenomes</taxon>
        <taxon>ecological metagenomes</taxon>
    </lineage>
</organism>
<dbReference type="GO" id="GO:0043190">
    <property type="term" value="C:ATP-binding cassette (ABC) transporter complex"/>
    <property type="evidence" value="ECO:0007669"/>
    <property type="project" value="InterPro"/>
</dbReference>
<dbReference type="InterPro" id="IPR010065">
    <property type="entry name" value="AA_ABC_transptr_permease_3TM"/>
</dbReference>
<sequence length="300" mass="33993">MNPISHIINSTDLPVMKPFNYAASAALQARDILKFSLNKRTAVVLVLVLTAWLGIDEALAQVQGDPNQTILQTLIKWTPLMFFGPPNEFGGFVLNIAVSFIAMAMGTFMGLWVGIGQVSPNKIIRSASWLSTQLFRNSPWLVLLFYFMLLLPYTVEIGGTRYDIPGWIKATFALSLPIMANLSEIVRGAINSIPTGQWESAQSLGFTRRQILWQIILPQCIKRMIPPWMNWYCILTMATPLISILGVNDGMTLTQHALAAEARSEFLIPMYLWLMIWFFIYSYPIALYTQRFERRFAITT</sequence>
<dbReference type="PANTHER" id="PTHR30614">
    <property type="entry name" value="MEMBRANE COMPONENT OF AMINO ACID ABC TRANSPORTER"/>
    <property type="match status" value="1"/>
</dbReference>
<dbReference type="GO" id="GO:0022857">
    <property type="term" value="F:transmembrane transporter activity"/>
    <property type="evidence" value="ECO:0007669"/>
    <property type="project" value="InterPro"/>
</dbReference>
<dbReference type="InterPro" id="IPR035906">
    <property type="entry name" value="MetI-like_sf"/>
</dbReference>
<dbReference type="InterPro" id="IPR000515">
    <property type="entry name" value="MetI-like"/>
</dbReference>
<protein>
    <recommendedName>
        <fullName evidence="10">ABC transmembrane type-1 domain-containing protein</fullName>
    </recommendedName>
</protein>
<keyword evidence="4" id="KW-1003">Cell membrane</keyword>
<keyword evidence="7 9" id="KW-1133">Transmembrane helix</keyword>
<proteinExistence type="inferred from homology"/>
<evidence type="ECO:0000256" key="8">
    <source>
        <dbReference type="ARBA" id="ARBA00023136"/>
    </source>
</evidence>
<feature type="transmembrane region" description="Helical" evidence="9">
    <location>
        <begin position="89"/>
        <end position="113"/>
    </location>
</feature>
<reference evidence="11" key="1">
    <citation type="submission" date="2018-05" db="EMBL/GenBank/DDBJ databases">
        <authorList>
            <person name="Lanie J.A."/>
            <person name="Ng W.-L."/>
            <person name="Kazmierczak K.M."/>
            <person name="Andrzejewski T.M."/>
            <person name="Davidsen T.M."/>
            <person name="Wayne K.J."/>
            <person name="Tettelin H."/>
            <person name="Glass J.I."/>
            <person name="Rusch D."/>
            <person name="Podicherti R."/>
            <person name="Tsui H.-C.T."/>
            <person name="Winkler M.E."/>
        </authorList>
    </citation>
    <scope>NUCLEOTIDE SEQUENCE</scope>
</reference>
<dbReference type="GO" id="GO:0006865">
    <property type="term" value="P:amino acid transport"/>
    <property type="evidence" value="ECO:0007669"/>
    <property type="project" value="UniProtKB-KW"/>
</dbReference>
<dbReference type="InterPro" id="IPR043429">
    <property type="entry name" value="ArtM/GltK/GlnP/TcyL/YhdX-like"/>
</dbReference>
<evidence type="ECO:0000256" key="9">
    <source>
        <dbReference type="SAM" id="Phobius"/>
    </source>
</evidence>
<feature type="domain" description="ABC transmembrane type-1" evidence="10">
    <location>
        <begin position="92"/>
        <end position="289"/>
    </location>
</feature>
<comment type="subcellular location">
    <subcellularLocation>
        <location evidence="1">Cell membrane</location>
        <topology evidence="1">Multi-pass membrane protein</topology>
    </subcellularLocation>
</comment>
<dbReference type="CDD" id="cd06261">
    <property type="entry name" value="TM_PBP2"/>
    <property type="match status" value="1"/>
</dbReference>
<evidence type="ECO:0000313" key="11">
    <source>
        <dbReference type="EMBL" id="SVA75401.1"/>
    </source>
</evidence>
<dbReference type="NCBIfam" id="TIGR01726">
    <property type="entry name" value="HEQRo_perm_3TM"/>
    <property type="match status" value="1"/>
</dbReference>
<keyword evidence="6" id="KW-0029">Amino-acid transport</keyword>
<keyword evidence="8 9" id="KW-0472">Membrane</keyword>
<evidence type="ECO:0000259" key="10">
    <source>
        <dbReference type="PROSITE" id="PS50928"/>
    </source>
</evidence>
<name>A0A381YFT0_9ZZZZ</name>
<feature type="transmembrane region" description="Helical" evidence="9">
    <location>
        <begin position="229"/>
        <end position="247"/>
    </location>
</feature>
<dbReference type="EMBL" id="UINC01018042">
    <property type="protein sequence ID" value="SVA75401.1"/>
    <property type="molecule type" value="Genomic_DNA"/>
</dbReference>
<evidence type="ECO:0000256" key="7">
    <source>
        <dbReference type="ARBA" id="ARBA00022989"/>
    </source>
</evidence>
<comment type="similarity">
    <text evidence="2">Belongs to the binding-protein-dependent transport system permease family. HisMQ subfamily.</text>
</comment>
<evidence type="ECO:0000256" key="6">
    <source>
        <dbReference type="ARBA" id="ARBA00022970"/>
    </source>
</evidence>
<dbReference type="PROSITE" id="PS50928">
    <property type="entry name" value="ABC_TM1"/>
    <property type="match status" value="1"/>
</dbReference>
<keyword evidence="3" id="KW-0813">Transport</keyword>
<dbReference type="Gene3D" id="1.10.3720.10">
    <property type="entry name" value="MetI-like"/>
    <property type="match status" value="1"/>
</dbReference>
<evidence type="ECO:0000256" key="1">
    <source>
        <dbReference type="ARBA" id="ARBA00004651"/>
    </source>
</evidence>
<evidence type="ECO:0000256" key="5">
    <source>
        <dbReference type="ARBA" id="ARBA00022692"/>
    </source>
</evidence>
<keyword evidence="5 9" id="KW-0812">Transmembrane</keyword>
<dbReference type="PANTHER" id="PTHR30614:SF20">
    <property type="entry name" value="GLUTAMINE TRANSPORT SYSTEM PERMEASE PROTEIN GLNP"/>
    <property type="match status" value="1"/>
</dbReference>
<feature type="transmembrane region" description="Helical" evidence="9">
    <location>
        <begin position="134"/>
        <end position="155"/>
    </location>
</feature>
<dbReference type="AlphaFoldDB" id="A0A381YFT0"/>
<evidence type="ECO:0000256" key="2">
    <source>
        <dbReference type="ARBA" id="ARBA00010072"/>
    </source>
</evidence>
<gene>
    <name evidence="11" type="ORF">METZ01_LOCUS128255</name>
</gene>